<proteinExistence type="inferred from homology"/>
<reference evidence="6 7" key="1">
    <citation type="journal article" date="2014" name="Int. J. Syst. Evol. Microbiol.">
        <title>Listeria floridensis sp. nov., Listeria aquatica sp. nov., Listeria cornellensis sp. nov., Listeria riparia sp. nov. and Listeria grandensis sp. nov., from agricultural and natural environments.</title>
        <authorList>
            <person name="den Bakker H.C."/>
            <person name="Warchocki S."/>
            <person name="Wright E.M."/>
            <person name="Allred A.F."/>
            <person name="Ahlstrom C."/>
            <person name="Manuel C.S."/>
            <person name="Stasiewicz M.J."/>
            <person name="Burrell A."/>
            <person name="Roof S."/>
            <person name="Strawn L."/>
            <person name="Fortes E.D."/>
            <person name="Nightingale K.K."/>
            <person name="Kephart D."/>
            <person name="Wiedmann M."/>
        </authorList>
    </citation>
    <scope>NUCLEOTIDE SEQUENCE [LARGE SCALE GENOMIC DNA]</scope>
    <source>
        <strain evidence="7">FSL F6-969</strain>
    </source>
</reference>
<evidence type="ECO:0000256" key="3">
    <source>
        <dbReference type="PIRSR" id="PIRSR004848-1"/>
    </source>
</evidence>
<dbReference type="NCBIfam" id="TIGR00044">
    <property type="entry name" value="YggS family pyridoxal phosphate-dependent enzyme"/>
    <property type="match status" value="1"/>
</dbReference>
<dbReference type="HAMAP" id="MF_02087">
    <property type="entry name" value="PLP_homeostasis"/>
    <property type="match status" value="1"/>
</dbReference>
<gene>
    <name evidence="6" type="ORF">PCORN_12122</name>
</gene>
<dbReference type="STRING" id="1265820.PCORN_12122"/>
<feature type="modified residue" description="N6-(pyridoxal phosphate)lysine" evidence="2 3">
    <location>
        <position position="35"/>
    </location>
</feature>
<evidence type="ECO:0000313" key="7">
    <source>
        <dbReference type="Proteomes" id="UP000019254"/>
    </source>
</evidence>
<organism evidence="6 7">
    <name type="scientific">Listeria cornellensis FSL F6-0969</name>
    <dbReference type="NCBI Taxonomy" id="1265820"/>
    <lineage>
        <taxon>Bacteria</taxon>
        <taxon>Bacillati</taxon>
        <taxon>Bacillota</taxon>
        <taxon>Bacilli</taxon>
        <taxon>Bacillales</taxon>
        <taxon>Listeriaceae</taxon>
        <taxon>Listeria</taxon>
    </lineage>
</organism>
<dbReference type="PATRIC" id="fig|1265820.5.peg.2390"/>
<evidence type="ECO:0000259" key="5">
    <source>
        <dbReference type="Pfam" id="PF01168"/>
    </source>
</evidence>
<keyword evidence="7" id="KW-1185">Reference proteome</keyword>
<evidence type="ECO:0000256" key="4">
    <source>
        <dbReference type="RuleBase" id="RU004514"/>
    </source>
</evidence>
<dbReference type="AlphaFoldDB" id="W7C716"/>
<dbReference type="EMBL" id="AODE01000022">
    <property type="protein sequence ID" value="EUJ28443.1"/>
    <property type="molecule type" value="Genomic_DNA"/>
</dbReference>
<dbReference type="InterPro" id="IPR011078">
    <property type="entry name" value="PyrdxlP_homeostasis"/>
</dbReference>
<comment type="caution">
    <text evidence="6">The sequence shown here is derived from an EMBL/GenBank/DDBJ whole genome shotgun (WGS) entry which is preliminary data.</text>
</comment>
<dbReference type="InterPro" id="IPR001608">
    <property type="entry name" value="Ala_racemase_N"/>
</dbReference>
<comment type="function">
    <text evidence="2">Pyridoxal 5'-phosphate (PLP)-binding protein, which is involved in PLP homeostasis.</text>
</comment>
<evidence type="ECO:0000313" key="6">
    <source>
        <dbReference type="EMBL" id="EUJ28443.1"/>
    </source>
</evidence>
<evidence type="ECO:0000256" key="2">
    <source>
        <dbReference type="HAMAP-Rule" id="MF_02087"/>
    </source>
</evidence>
<dbReference type="CDD" id="cd00635">
    <property type="entry name" value="PLPDE_III_YBL036c_like"/>
    <property type="match status" value="1"/>
</dbReference>
<dbReference type="PANTHER" id="PTHR10146">
    <property type="entry name" value="PROLINE SYNTHETASE CO-TRANSCRIBED BACTERIAL HOMOLOG PROTEIN"/>
    <property type="match status" value="1"/>
</dbReference>
<dbReference type="FunFam" id="3.20.20.10:FF:000011">
    <property type="entry name" value="Pyridoxal phosphate homeostasis protein"/>
    <property type="match status" value="1"/>
</dbReference>
<evidence type="ECO:0000256" key="1">
    <source>
        <dbReference type="ARBA" id="ARBA00022898"/>
    </source>
</evidence>
<sequence length="225" mass="25482">MSYNENLQAIEDKISEAAKRSSRDVADVHLVAVTKTVDVVAMEKLYNLGIRHFGENRADVFTEKVEAFTDKTDIVWHFIGSLQTRKVRAILPYMHFLHSLDRKSLADEIEKRATQKIACFLQVNISEEETKHGFNAEEAIAFVKAQNYEYVEIVGLMTMAPNTDDEQTLHHVFQGLKAVQLEIEKLGIPNVPCHELSMGMTNDFEVAVEEGATFIRVGRALVEEN</sequence>
<dbReference type="SUPFAM" id="SSF51419">
    <property type="entry name" value="PLP-binding barrel"/>
    <property type="match status" value="1"/>
</dbReference>
<comment type="similarity">
    <text evidence="2 4">Belongs to the pyridoxal phosphate-binding protein YggS/PROSC family.</text>
</comment>
<dbReference type="RefSeq" id="WP_036080149.1">
    <property type="nucleotide sequence ID" value="NZ_AODE01000022.1"/>
</dbReference>
<name>W7C716_9LIST</name>
<dbReference type="Proteomes" id="UP000019254">
    <property type="component" value="Unassembled WGS sequence"/>
</dbReference>
<feature type="domain" description="Alanine racemase N-terminal" evidence="5">
    <location>
        <begin position="6"/>
        <end position="222"/>
    </location>
</feature>
<dbReference type="Gene3D" id="3.20.20.10">
    <property type="entry name" value="Alanine racemase"/>
    <property type="match status" value="1"/>
</dbReference>
<dbReference type="OrthoDB" id="9804072at2"/>
<dbReference type="InterPro" id="IPR029066">
    <property type="entry name" value="PLP-binding_barrel"/>
</dbReference>
<keyword evidence="1 2" id="KW-0663">Pyridoxal phosphate</keyword>
<accession>W7C716</accession>
<dbReference type="Pfam" id="PF01168">
    <property type="entry name" value="Ala_racemase_N"/>
    <property type="match status" value="1"/>
</dbReference>
<dbReference type="PIRSF" id="PIRSF004848">
    <property type="entry name" value="YBL036c_PLPDEIII"/>
    <property type="match status" value="1"/>
</dbReference>
<dbReference type="PROSITE" id="PS01211">
    <property type="entry name" value="UPF0001"/>
    <property type="match status" value="1"/>
</dbReference>
<dbReference type="PANTHER" id="PTHR10146:SF14">
    <property type="entry name" value="PYRIDOXAL PHOSPHATE HOMEOSTASIS PROTEIN"/>
    <property type="match status" value="1"/>
</dbReference>
<comment type="cofactor">
    <cofactor evidence="3">
        <name>pyridoxal 5'-phosphate</name>
        <dbReference type="ChEBI" id="CHEBI:597326"/>
    </cofactor>
</comment>
<dbReference type="GO" id="GO:0030170">
    <property type="term" value="F:pyridoxal phosphate binding"/>
    <property type="evidence" value="ECO:0007669"/>
    <property type="project" value="UniProtKB-UniRule"/>
</dbReference>
<protein>
    <recommendedName>
        <fullName evidence="2">Pyridoxal phosphate homeostasis protein</fullName>
        <shortName evidence="2">PLP homeostasis protein</shortName>
    </recommendedName>
</protein>